<keyword evidence="6" id="KW-1185">Reference proteome</keyword>
<evidence type="ECO:0000256" key="4">
    <source>
        <dbReference type="RuleBase" id="RU367012"/>
    </source>
</evidence>
<dbReference type="InterPro" id="IPR005334">
    <property type="entry name" value="Tctex-1-like"/>
</dbReference>
<comment type="subcellular location">
    <subcellularLocation>
        <location evidence="4">Cytoplasm</location>
    </subcellularLocation>
    <subcellularLocation>
        <location evidence="4">Cell projection</location>
    </subcellularLocation>
</comment>
<comment type="similarity">
    <text evidence="1 4">Belongs to the TDA2 family.</text>
</comment>
<proteinExistence type="inferred from homology"/>
<keyword evidence="3 4" id="KW-0966">Cell projection</keyword>
<reference evidence="5 6" key="1">
    <citation type="submission" date="2024-05" db="EMBL/GenBank/DDBJ databases">
        <title>Long read based assembly of the Candida bracarensis genome reveals expanded adhesin content.</title>
        <authorList>
            <person name="Marcet-Houben M."/>
            <person name="Ksiezopolska E."/>
            <person name="Gabaldon T."/>
        </authorList>
    </citation>
    <scope>NUCLEOTIDE SEQUENCE [LARGE SCALE GENOMIC DNA]</scope>
    <source>
        <strain evidence="5 6">CBM6</strain>
    </source>
</reference>
<sequence length="110" mass="12428">MSSAETVQNKSDNSPLTVDKLISVIEEKFEQVDKSSSDEIIKELLQSFSKHSSQFKYIVNLTIVDVSNAVDIENKFGASWNAKKDGLFNHIIVDKVSNKQYVFTVVWVSK</sequence>
<organism evidence="5 6">
    <name type="scientific">Nakaseomyces bracarensis</name>
    <dbReference type="NCBI Taxonomy" id="273131"/>
    <lineage>
        <taxon>Eukaryota</taxon>
        <taxon>Fungi</taxon>
        <taxon>Dikarya</taxon>
        <taxon>Ascomycota</taxon>
        <taxon>Saccharomycotina</taxon>
        <taxon>Saccharomycetes</taxon>
        <taxon>Saccharomycetales</taxon>
        <taxon>Saccharomycetaceae</taxon>
        <taxon>Nakaseomyces</taxon>
    </lineage>
</organism>
<dbReference type="InterPro" id="IPR038586">
    <property type="entry name" value="Tctex-1-like_sf"/>
</dbReference>
<name>A0ABR4NWG3_9SACH</name>
<evidence type="ECO:0000313" key="5">
    <source>
        <dbReference type="EMBL" id="KAL3232921.1"/>
    </source>
</evidence>
<comment type="caution">
    <text evidence="5">The sequence shown here is derived from an EMBL/GenBank/DDBJ whole genome shotgun (WGS) entry which is preliminary data.</text>
</comment>
<dbReference type="Pfam" id="PF03645">
    <property type="entry name" value="Tctex-1"/>
    <property type="match status" value="1"/>
</dbReference>
<dbReference type="Proteomes" id="UP001623330">
    <property type="component" value="Unassembled WGS sequence"/>
</dbReference>
<evidence type="ECO:0000256" key="1">
    <source>
        <dbReference type="ARBA" id="ARBA00010778"/>
    </source>
</evidence>
<protein>
    <recommendedName>
        <fullName evidence="2 4">Topoisomerase I damage affected protein 2</fullName>
    </recommendedName>
</protein>
<evidence type="ECO:0000256" key="3">
    <source>
        <dbReference type="ARBA" id="ARBA00023273"/>
    </source>
</evidence>
<gene>
    <name evidence="5" type="ORF">RNJ44_04837</name>
</gene>
<dbReference type="EMBL" id="JBEVYD010000005">
    <property type="protein sequence ID" value="KAL3232921.1"/>
    <property type="molecule type" value="Genomic_DNA"/>
</dbReference>
<keyword evidence="4" id="KW-0963">Cytoplasm</keyword>
<dbReference type="Gene3D" id="3.30.1140.40">
    <property type="entry name" value="Tctex-1"/>
    <property type="match status" value="1"/>
</dbReference>
<evidence type="ECO:0000256" key="2">
    <source>
        <dbReference type="ARBA" id="ARBA00019193"/>
    </source>
</evidence>
<accession>A0ABR4NWG3</accession>
<evidence type="ECO:0000313" key="6">
    <source>
        <dbReference type="Proteomes" id="UP001623330"/>
    </source>
</evidence>